<dbReference type="AlphaFoldDB" id="A0A3P3W5J1"/>
<name>A0A3P3W5J1_9FLAO</name>
<dbReference type="Proteomes" id="UP000271937">
    <property type="component" value="Unassembled WGS sequence"/>
</dbReference>
<keyword evidence="2" id="KW-1185">Reference proteome</keyword>
<comment type="caution">
    <text evidence="1">The sequence shown here is derived from an EMBL/GenBank/DDBJ whole genome shotgun (WGS) entry which is preliminary data.</text>
</comment>
<evidence type="ECO:0000313" key="2">
    <source>
        <dbReference type="Proteomes" id="UP000271937"/>
    </source>
</evidence>
<sequence length="114" mass="12870">MKKKFAILNLSLMLVVLFSILFQSVHSYEHFLDQETEFVTNSDDGSTKIQTLDHNHEKCFVCEFTLSSFIAAEFATFQPKFTPEAFAQVNFTTAATPDFFSGSLFSHRGPPSNC</sequence>
<evidence type="ECO:0000313" key="1">
    <source>
        <dbReference type="EMBL" id="RRJ89944.1"/>
    </source>
</evidence>
<evidence type="ECO:0008006" key="3">
    <source>
        <dbReference type="Google" id="ProtNLM"/>
    </source>
</evidence>
<accession>A0A3P3W5J1</accession>
<dbReference type="RefSeq" id="WP_125013234.1">
    <property type="nucleotide sequence ID" value="NZ_RQVR01000013.1"/>
</dbReference>
<dbReference type="OrthoDB" id="1445232at2"/>
<gene>
    <name evidence="1" type="ORF">EG849_11515</name>
</gene>
<proteinExistence type="predicted"/>
<protein>
    <recommendedName>
        <fullName evidence="3">DUF2946 domain-containing protein</fullName>
    </recommendedName>
</protein>
<dbReference type="EMBL" id="RQVR01000013">
    <property type="protein sequence ID" value="RRJ89944.1"/>
    <property type="molecule type" value="Genomic_DNA"/>
</dbReference>
<reference evidence="1 2" key="1">
    <citation type="submission" date="2018-11" db="EMBL/GenBank/DDBJ databases">
        <title>Flavobacterium sp. nov., YIM 102600 draft genome.</title>
        <authorList>
            <person name="Li G."/>
            <person name="Jiang Y."/>
        </authorList>
    </citation>
    <scope>NUCLEOTIDE SEQUENCE [LARGE SCALE GENOMIC DNA]</scope>
    <source>
        <strain evidence="1 2">YIM 102600</strain>
    </source>
</reference>
<organism evidence="1 2">
    <name type="scientific">Flavobacterium macacae</name>
    <dbReference type="NCBI Taxonomy" id="2488993"/>
    <lineage>
        <taxon>Bacteria</taxon>
        <taxon>Pseudomonadati</taxon>
        <taxon>Bacteroidota</taxon>
        <taxon>Flavobacteriia</taxon>
        <taxon>Flavobacteriales</taxon>
        <taxon>Flavobacteriaceae</taxon>
        <taxon>Flavobacterium</taxon>
    </lineage>
</organism>